<protein>
    <submittedName>
        <fullName evidence="1">Uncharacterized protein</fullName>
    </submittedName>
</protein>
<sequence>MGNNPNMCRCCCCYCLGSSCCKMCNIDLLTLIRKNGTNMVLDDNEFTFKKRSIHQFKWCIYTEVKFLRTIYNNKHSISHLIEFKMMIRNPATGDAILLDDNYKIIFFIEMNKNLPPVESIIHQEPEIPGDKIVKFQSVIDEVLYRPGGYGALGAKKEFDEKSEILESL</sequence>
<proteinExistence type="predicted"/>
<accession>A0A3G5A3H8</accession>
<dbReference type="EMBL" id="MK072303">
    <property type="protein sequence ID" value="AYV81785.1"/>
    <property type="molecule type" value="Genomic_DNA"/>
</dbReference>
<name>A0A3G5A3H8_9VIRU</name>
<gene>
    <name evidence="1" type="ORF">Harvfovirus61_8</name>
</gene>
<organism evidence="1">
    <name type="scientific">Harvfovirus sp</name>
    <dbReference type="NCBI Taxonomy" id="2487768"/>
    <lineage>
        <taxon>Viruses</taxon>
        <taxon>Varidnaviria</taxon>
        <taxon>Bamfordvirae</taxon>
        <taxon>Nucleocytoviricota</taxon>
        <taxon>Megaviricetes</taxon>
        <taxon>Imitervirales</taxon>
        <taxon>Mimiviridae</taxon>
        <taxon>Klosneuvirinae</taxon>
    </lineage>
</organism>
<evidence type="ECO:0000313" key="1">
    <source>
        <dbReference type="EMBL" id="AYV81785.1"/>
    </source>
</evidence>
<reference evidence="1" key="1">
    <citation type="submission" date="2018-10" db="EMBL/GenBank/DDBJ databases">
        <title>Hidden diversity of soil giant viruses.</title>
        <authorList>
            <person name="Schulz F."/>
            <person name="Alteio L."/>
            <person name="Goudeau D."/>
            <person name="Ryan E.M."/>
            <person name="Malmstrom R.R."/>
            <person name="Blanchard J."/>
            <person name="Woyke T."/>
        </authorList>
    </citation>
    <scope>NUCLEOTIDE SEQUENCE</scope>
    <source>
        <strain evidence="1">HAV1</strain>
    </source>
</reference>